<reference evidence="2 3" key="1">
    <citation type="submission" date="2016-06" db="EMBL/GenBank/DDBJ databases">
        <authorList>
            <person name="Kjaerup R.B."/>
            <person name="Dalgaard T.S."/>
            <person name="Juul-Madsen H.R."/>
        </authorList>
    </citation>
    <scope>NUCLEOTIDE SEQUENCE [LARGE SCALE GENOMIC DNA]</scope>
    <source>
        <strain evidence="2 3">CECT 8886</strain>
    </source>
</reference>
<sequence>MFRWMAVIVVALVIGFFVYVKLNNQMPDDLGMTAGLFKSCPTSPNCVSSQAEKTDKVHYTDPIPYTGNRKDVQLAIESYFLKKGNADIVTSRLGYVHLEVKSALIGYIDDVEFYLPESKKVIEVRSASRVGYSDMGVNRKRIQQLRAFLAKQ</sequence>
<dbReference type="InterPro" id="IPR010865">
    <property type="entry name" value="DUF1499"/>
</dbReference>
<dbReference type="PANTHER" id="PTHR34801:SF6">
    <property type="entry name" value="SLL1620 PROTEIN"/>
    <property type="match status" value="1"/>
</dbReference>
<name>A0A1A8TKK3_9GAMM</name>
<dbReference type="PANTHER" id="PTHR34801">
    <property type="entry name" value="EXPRESSED PROTEIN"/>
    <property type="match status" value="1"/>
</dbReference>
<dbReference type="OrthoDB" id="9793534at2"/>
<gene>
    <name evidence="2" type="ORF">MSP8886_02581</name>
</gene>
<evidence type="ECO:0000313" key="2">
    <source>
        <dbReference type="EMBL" id="SBS32881.1"/>
    </source>
</evidence>
<protein>
    <recommendedName>
        <fullName evidence="4">DUF1499 domain-containing protein</fullName>
    </recommendedName>
</protein>
<dbReference type="PIRSF" id="PIRSF026426">
    <property type="entry name" value="DUF1499"/>
    <property type="match status" value="1"/>
</dbReference>
<evidence type="ECO:0000313" key="3">
    <source>
        <dbReference type="Proteomes" id="UP000092544"/>
    </source>
</evidence>
<evidence type="ECO:0008006" key="4">
    <source>
        <dbReference type="Google" id="ProtNLM"/>
    </source>
</evidence>
<dbReference type="STRING" id="1792290.MSP8886_02581"/>
<dbReference type="RefSeq" id="WP_067017012.1">
    <property type="nucleotide sequence ID" value="NZ_FLOB01000005.1"/>
</dbReference>
<evidence type="ECO:0000256" key="1">
    <source>
        <dbReference type="SAM" id="Phobius"/>
    </source>
</evidence>
<accession>A0A1A8TKK3</accession>
<dbReference type="AlphaFoldDB" id="A0A1A8TKK3"/>
<keyword evidence="1" id="KW-0472">Membrane</keyword>
<organism evidence="2 3">
    <name type="scientific">Marinomonas spartinae</name>
    <dbReference type="NCBI Taxonomy" id="1792290"/>
    <lineage>
        <taxon>Bacteria</taxon>
        <taxon>Pseudomonadati</taxon>
        <taxon>Pseudomonadota</taxon>
        <taxon>Gammaproteobacteria</taxon>
        <taxon>Oceanospirillales</taxon>
        <taxon>Oceanospirillaceae</taxon>
        <taxon>Marinomonas</taxon>
    </lineage>
</organism>
<feature type="transmembrane region" description="Helical" evidence="1">
    <location>
        <begin position="6"/>
        <end position="22"/>
    </location>
</feature>
<keyword evidence="1" id="KW-0812">Transmembrane</keyword>
<dbReference type="Proteomes" id="UP000092544">
    <property type="component" value="Unassembled WGS sequence"/>
</dbReference>
<keyword evidence="1" id="KW-1133">Transmembrane helix</keyword>
<dbReference type="EMBL" id="FLOB01000005">
    <property type="protein sequence ID" value="SBS32881.1"/>
    <property type="molecule type" value="Genomic_DNA"/>
</dbReference>
<proteinExistence type="predicted"/>
<dbReference type="Pfam" id="PF07386">
    <property type="entry name" value="DUF1499"/>
    <property type="match status" value="1"/>
</dbReference>
<keyword evidence="3" id="KW-1185">Reference proteome</keyword>